<proteinExistence type="predicted"/>
<sequence>MRRLIAILAFALFALFAVSSPALADNPHFLRSSASGPNNAGNLDVNFKIAGLGDNVTITVTATADATAVYACRNNGGNFPSDPKKTQVSGPVSASGDFTSGKNGQVSGSLTLSPPSTTLACPGGQRRVLVSVSYTNVQVSGGGDTASIPGTFSRTFFNI</sequence>
<dbReference type="Proteomes" id="UP000482960">
    <property type="component" value="Unassembled WGS sequence"/>
</dbReference>
<evidence type="ECO:0000256" key="1">
    <source>
        <dbReference type="SAM" id="MobiDB-lite"/>
    </source>
</evidence>
<protein>
    <submittedName>
        <fullName evidence="3">Uncharacterized protein</fullName>
    </submittedName>
</protein>
<accession>A0A6V8L3G7</accession>
<feature type="chain" id="PRO_5028840288" evidence="2">
    <location>
        <begin position="25"/>
        <end position="159"/>
    </location>
</feature>
<comment type="caution">
    <text evidence="3">The sequence shown here is derived from an EMBL/GenBank/DDBJ whole genome shotgun (WGS) entry which is preliminary data.</text>
</comment>
<feature type="signal peptide" evidence="2">
    <location>
        <begin position="1"/>
        <end position="24"/>
    </location>
</feature>
<evidence type="ECO:0000256" key="2">
    <source>
        <dbReference type="SAM" id="SignalP"/>
    </source>
</evidence>
<reference evidence="3 4" key="2">
    <citation type="submission" date="2020-03" db="EMBL/GenBank/DDBJ databases">
        <authorList>
            <person name="Ichikawa N."/>
            <person name="Kimura A."/>
            <person name="Kitahashi Y."/>
            <person name="Uohara A."/>
        </authorList>
    </citation>
    <scope>NUCLEOTIDE SEQUENCE [LARGE SCALE GENOMIC DNA]</scope>
    <source>
        <strain evidence="3 4">NBRC 108638</strain>
    </source>
</reference>
<feature type="compositionally biased region" description="Polar residues" evidence="1">
    <location>
        <begin position="86"/>
        <end position="108"/>
    </location>
</feature>
<evidence type="ECO:0000313" key="4">
    <source>
        <dbReference type="Proteomes" id="UP000482960"/>
    </source>
</evidence>
<dbReference type="AlphaFoldDB" id="A0A6V8L3G7"/>
<keyword evidence="2" id="KW-0732">Signal</keyword>
<gene>
    <name evidence="3" type="ORF">Prum_031600</name>
</gene>
<organism evidence="3 4">
    <name type="scientific">Phytohabitans rumicis</name>
    <dbReference type="NCBI Taxonomy" id="1076125"/>
    <lineage>
        <taxon>Bacteria</taxon>
        <taxon>Bacillati</taxon>
        <taxon>Actinomycetota</taxon>
        <taxon>Actinomycetes</taxon>
        <taxon>Micromonosporales</taxon>
        <taxon>Micromonosporaceae</taxon>
    </lineage>
</organism>
<evidence type="ECO:0000313" key="3">
    <source>
        <dbReference type="EMBL" id="GFJ89518.1"/>
    </source>
</evidence>
<feature type="region of interest" description="Disordered" evidence="1">
    <location>
        <begin position="80"/>
        <end position="111"/>
    </location>
</feature>
<dbReference type="EMBL" id="BLPG01000001">
    <property type="protein sequence ID" value="GFJ89518.1"/>
    <property type="molecule type" value="Genomic_DNA"/>
</dbReference>
<reference evidence="3 4" key="1">
    <citation type="submission" date="2020-03" db="EMBL/GenBank/DDBJ databases">
        <title>Whole genome shotgun sequence of Phytohabitans rumicis NBRC 108638.</title>
        <authorList>
            <person name="Komaki H."/>
            <person name="Tamura T."/>
        </authorList>
    </citation>
    <scope>NUCLEOTIDE SEQUENCE [LARGE SCALE GENOMIC DNA]</scope>
    <source>
        <strain evidence="3 4">NBRC 108638</strain>
    </source>
</reference>
<name>A0A6V8L3G7_9ACTN</name>
<keyword evidence="4" id="KW-1185">Reference proteome</keyword>